<evidence type="ECO:0000313" key="1">
    <source>
        <dbReference type="EMBL" id="GGF88246.1"/>
    </source>
</evidence>
<protein>
    <submittedName>
        <fullName evidence="1">Uncharacterized protein</fullName>
    </submittedName>
</protein>
<dbReference type="AlphaFoldDB" id="A0A8J2Z289"/>
<organism evidence="1 2">
    <name type="scientific">Cysteiniphilum litorale</name>
    <dbReference type="NCBI Taxonomy" id="2056700"/>
    <lineage>
        <taxon>Bacteria</taxon>
        <taxon>Pseudomonadati</taxon>
        <taxon>Pseudomonadota</taxon>
        <taxon>Gammaproteobacteria</taxon>
        <taxon>Thiotrichales</taxon>
        <taxon>Fastidiosibacteraceae</taxon>
        <taxon>Cysteiniphilum</taxon>
    </lineage>
</organism>
<comment type="caution">
    <text evidence="1">The sequence shown here is derived from an EMBL/GenBank/DDBJ whole genome shotgun (WGS) entry which is preliminary data.</text>
</comment>
<keyword evidence="2" id="KW-1185">Reference proteome</keyword>
<reference evidence="1" key="1">
    <citation type="journal article" date="2014" name="Int. J. Syst. Evol. Microbiol.">
        <title>Complete genome sequence of Corynebacterium casei LMG S-19264T (=DSM 44701T), isolated from a smear-ripened cheese.</title>
        <authorList>
            <consortium name="US DOE Joint Genome Institute (JGI-PGF)"/>
            <person name="Walter F."/>
            <person name="Albersmeier A."/>
            <person name="Kalinowski J."/>
            <person name="Ruckert C."/>
        </authorList>
    </citation>
    <scope>NUCLEOTIDE SEQUENCE</scope>
    <source>
        <strain evidence="1">CGMCC 1.15758</strain>
    </source>
</reference>
<accession>A0A8J2Z289</accession>
<sequence>MTAISKHLAFVFAFVFLIAAFTPVTLMAYQFKNNSKYYERPTQKEQENPRFVVGNLTLNEKIVISTDMITKGRDQIISLGTFCAYHKGNKRFPLRITTNEGGFIAKGLNNQGNLPYQILVNAIEMPYNQIQSIQTNNHNFDECQLYESIAVKFSKYAIQNAKAGRYQLSLILQSR</sequence>
<name>A0A8J2Z289_9GAMM</name>
<dbReference type="Proteomes" id="UP000636949">
    <property type="component" value="Unassembled WGS sequence"/>
</dbReference>
<evidence type="ECO:0000313" key="2">
    <source>
        <dbReference type="Proteomes" id="UP000636949"/>
    </source>
</evidence>
<gene>
    <name evidence="1" type="ORF">GCM10010995_01870</name>
</gene>
<dbReference type="RefSeq" id="WP_117001209.1">
    <property type="nucleotide sequence ID" value="NZ_BMJS01000001.1"/>
</dbReference>
<dbReference type="EMBL" id="BMJS01000001">
    <property type="protein sequence ID" value="GGF88246.1"/>
    <property type="molecule type" value="Genomic_DNA"/>
</dbReference>
<reference evidence="1" key="2">
    <citation type="submission" date="2020-09" db="EMBL/GenBank/DDBJ databases">
        <authorList>
            <person name="Sun Q."/>
            <person name="Zhou Y."/>
        </authorList>
    </citation>
    <scope>NUCLEOTIDE SEQUENCE</scope>
    <source>
        <strain evidence="1">CGMCC 1.15758</strain>
    </source>
</reference>
<dbReference type="OrthoDB" id="5623667at2"/>
<proteinExistence type="predicted"/>